<gene>
    <name evidence="3" type="ORF">BKP45_06780</name>
</gene>
<comment type="caution">
    <text evidence="3">The sequence shown here is derived from an EMBL/GenBank/DDBJ whole genome shotgun (WGS) entry which is preliminary data.</text>
</comment>
<dbReference type="Proteomes" id="UP000180057">
    <property type="component" value="Unassembled WGS sequence"/>
</dbReference>
<evidence type="ECO:0000256" key="1">
    <source>
        <dbReference type="SAM" id="MobiDB-lite"/>
    </source>
</evidence>
<dbReference type="RefSeq" id="WP_071388893.1">
    <property type="nucleotide sequence ID" value="NZ_MLQS01000001.1"/>
</dbReference>
<keyword evidence="2" id="KW-0732">Signal</keyword>
<evidence type="ECO:0000313" key="3">
    <source>
        <dbReference type="EMBL" id="OIJ22338.1"/>
    </source>
</evidence>
<protein>
    <submittedName>
        <fullName evidence="3">Uncharacterized protein</fullName>
    </submittedName>
</protein>
<name>A0A1S2MC66_9BACI</name>
<organism evidence="3 4">
    <name type="scientific">Anaerobacillus alkalidiazotrophicus</name>
    <dbReference type="NCBI Taxonomy" id="472963"/>
    <lineage>
        <taxon>Bacteria</taxon>
        <taxon>Bacillati</taxon>
        <taxon>Bacillota</taxon>
        <taxon>Bacilli</taxon>
        <taxon>Bacillales</taxon>
        <taxon>Bacillaceae</taxon>
        <taxon>Anaerobacillus</taxon>
    </lineage>
</organism>
<feature type="signal peptide" evidence="2">
    <location>
        <begin position="1"/>
        <end position="29"/>
    </location>
</feature>
<accession>A0A1S2MC66</accession>
<keyword evidence="4" id="KW-1185">Reference proteome</keyword>
<sequence length="254" mass="29276">MILTKKLYNCIVLFAFIVTSLLFVGCANTEETTNEDKELDPVIEEVDVKQTHDDTKEETNKEPTENDLIIEVKLAYLDEITYYAIGDIFNEQLFSDGEWSIKDGKVSFQGYFNKEIFPGEPSHITVLFHQSDSDYHYSITIKYNGEDVTQESHELIIDQIESLLQQNSPFKGEYVIGPWEAIKLVEEKTGLQYADEFDTSKQQYKTEPVPIQIFGVYTWIIPVIDPDTTSYVGELFVDWKTGDIYNDYGEIISH</sequence>
<feature type="chain" id="PRO_5038860783" evidence="2">
    <location>
        <begin position="30"/>
        <end position="254"/>
    </location>
</feature>
<proteinExistence type="predicted"/>
<evidence type="ECO:0000313" key="4">
    <source>
        <dbReference type="Proteomes" id="UP000180057"/>
    </source>
</evidence>
<dbReference type="PROSITE" id="PS51257">
    <property type="entry name" value="PROKAR_LIPOPROTEIN"/>
    <property type="match status" value="1"/>
</dbReference>
<reference evidence="3 4" key="1">
    <citation type="submission" date="2016-10" db="EMBL/GenBank/DDBJ databases">
        <title>Draft genome sequences of four alkaliphilic bacteria belonging to the Anaerobacillus genus.</title>
        <authorList>
            <person name="Bassil N.M."/>
            <person name="Lloyd J.R."/>
        </authorList>
    </citation>
    <scope>NUCLEOTIDE SEQUENCE [LARGE SCALE GENOMIC DNA]</scope>
    <source>
        <strain evidence="3 4">DSM 22531</strain>
    </source>
</reference>
<evidence type="ECO:0000256" key="2">
    <source>
        <dbReference type="SAM" id="SignalP"/>
    </source>
</evidence>
<dbReference type="AlphaFoldDB" id="A0A1S2MC66"/>
<feature type="region of interest" description="Disordered" evidence="1">
    <location>
        <begin position="34"/>
        <end position="63"/>
    </location>
</feature>
<dbReference type="EMBL" id="MLQS01000001">
    <property type="protein sequence ID" value="OIJ22338.1"/>
    <property type="molecule type" value="Genomic_DNA"/>
</dbReference>